<comment type="similarity">
    <text evidence="1 3">Belongs to the enoyl-CoA hydratase/isomerase family.</text>
</comment>
<evidence type="ECO:0000256" key="3">
    <source>
        <dbReference type="RuleBase" id="RU003707"/>
    </source>
</evidence>
<dbReference type="GO" id="GO:0016829">
    <property type="term" value="F:lyase activity"/>
    <property type="evidence" value="ECO:0007669"/>
    <property type="project" value="UniProtKB-KW"/>
</dbReference>
<dbReference type="SUPFAM" id="SSF52096">
    <property type="entry name" value="ClpP/crotonase"/>
    <property type="match status" value="1"/>
</dbReference>
<proteinExistence type="inferred from homology"/>
<name>A0A1M4T727_9BACT</name>
<sequence length="213" mass="22679">MAILTGRGDKAFSAGNDLKWQAEHGAAALRREIDSLRGGFGGITRRTDCFKPLIAAVNGLALGGGFELALACDVIVAAEHAQFGLPEPRVGAMAAAGGALRLPRQIPYHAAMGLLLTGRRLSAKEARGLGLVNEVVPAAELMACARRWAEDMLACSPLSLRATKEAALKGLEMPLGEALRTVFPGMEVLRSSEDYMEGARAFAEKRRPVWKGR</sequence>
<reference evidence="5" key="1">
    <citation type="submission" date="2016-11" db="EMBL/GenBank/DDBJ databases">
        <authorList>
            <person name="Varghese N."/>
            <person name="Submissions S."/>
        </authorList>
    </citation>
    <scope>NUCLEOTIDE SEQUENCE [LARGE SCALE GENOMIC DNA]</scope>
    <source>
        <strain evidence="5">DSM 9756</strain>
    </source>
</reference>
<evidence type="ECO:0000313" key="5">
    <source>
        <dbReference type="Proteomes" id="UP000184076"/>
    </source>
</evidence>
<dbReference type="Gene3D" id="1.10.12.10">
    <property type="entry name" value="Lyase 2-enoyl-coa Hydratase, Chain A, domain 2"/>
    <property type="match status" value="1"/>
</dbReference>
<accession>A0A1M4T727</accession>
<dbReference type="CDD" id="cd06558">
    <property type="entry name" value="crotonase-like"/>
    <property type="match status" value="1"/>
</dbReference>
<dbReference type="Pfam" id="PF00378">
    <property type="entry name" value="ECH_1"/>
    <property type="match status" value="1"/>
</dbReference>
<dbReference type="PROSITE" id="PS00166">
    <property type="entry name" value="ENOYL_COA_HYDRATASE"/>
    <property type="match status" value="1"/>
</dbReference>
<dbReference type="InterPro" id="IPR014748">
    <property type="entry name" value="Enoyl-CoA_hydra_C"/>
</dbReference>
<dbReference type="GO" id="GO:0006635">
    <property type="term" value="P:fatty acid beta-oxidation"/>
    <property type="evidence" value="ECO:0007669"/>
    <property type="project" value="TreeGrafter"/>
</dbReference>
<protein>
    <submittedName>
        <fullName evidence="4">Crotonobetainyl-CoA hydratase</fullName>
    </submittedName>
</protein>
<dbReference type="InterPro" id="IPR018376">
    <property type="entry name" value="Enoyl-CoA_hyd/isom_CS"/>
</dbReference>
<evidence type="ECO:0000313" key="4">
    <source>
        <dbReference type="EMBL" id="SHE40230.1"/>
    </source>
</evidence>
<dbReference type="PANTHER" id="PTHR11941:SF54">
    <property type="entry name" value="ENOYL-COA HYDRATASE, MITOCHONDRIAL"/>
    <property type="match status" value="1"/>
</dbReference>
<keyword evidence="2" id="KW-0456">Lyase</keyword>
<dbReference type="STRING" id="1121391.SAMN02745206_00214"/>
<evidence type="ECO:0000256" key="1">
    <source>
        <dbReference type="ARBA" id="ARBA00005254"/>
    </source>
</evidence>
<gene>
    <name evidence="4" type="ORF">SAMN02745206_00214</name>
</gene>
<dbReference type="PANTHER" id="PTHR11941">
    <property type="entry name" value="ENOYL-COA HYDRATASE-RELATED"/>
    <property type="match status" value="1"/>
</dbReference>
<dbReference type="Proteomes" id="UP000184076">
    <property type="component" value="Unassembled WGS sequence"/>
</dbReference>
<evidence type="ECO:0000256" key="2">
    <source>
        <dbReference type="ARBA" id="ARBA00023239"/>
    </source>
</evidence>
<dbReference type="EMBL" id="FQVB01000004">
    <property type="protein sequence ID" value="SHE40230.1"/>
    <property type="molecule type" value="Genomic_DNA"/>
</dbReference>
<dbReference type="InterPro" id="IPR029045">
    <property type="entry name" value="ClpP/crotonase-like_dom_sf"/>
</dbReference>
<dbReference type="Gene3D" id="3.90.226.10">
    <property type="entry name" value="2-enoyl-CoA Hydratase, Chain A, domain 1"/>
    <property type="match status" value="1"/>
</dbReference>
<dbReference type="AlphaFoldDB" id="A0A1M4T727"/>
<dbReference type="InterPro" id="IPR001753">
    <property type="entry name" value="Enoyl-CoA_hydra/iso"/>
</dbReference>
<organism evidence="4 5">
    <name type="scientific">Desulfacinum infernum DSM 9756</name>
    <dbReference type="NCBI Taxonomy" id="1121391"/>
    <lineage>
        <taxon>Bacteria</taxon>
        <taxon>Pseudomonadati</taxon>
        <taxon>Thermodesulfobacteriota</taxon>
        <taxon>Syntrophobacteria</taxon>
        <taxon>Syntrophobacterales</taxon>
        <taxon>Syntrophobacteraceae</taxon>
        <taxon>Desulfacinum</taxon>
    </lineage>
</organism>
<keyword evidence="5" id="KW-1185">Reference proteome</keyword>